<evidence type="ECO:0000313" key="2">
    <source>
        <dbReference type="Proteomes" id="UP000254919"/>
    </source>
</evidence>
<evidence type="ECO:0000313" key="1">
    <source>
        <dbReference type="EMBL" id="SUE41529.1"/>
    </source>
</evidence>
<organism evidence="1 2">
    <name type="scientific">Roseomonas mucosa</name>
    <dbReference type="NCBI Taxonomy" id="207340"/>
    <lineage>
        <taxon>Bacteria</taxon>
        <taxon>Pseudomonadati</taxon>
        <taxon>Pseudomonadota</taxon>
        <taxon>Alphaproteobacteria</taxon>
        <taxon>Acetobacterales</taxon>
        <taxon>Roseomonadaceae</taxon>
        <taxon>Roseomonas</taxon>
    </lineage>
</organism>
<dbReference type="AlphaFoldDB" id="A0A379N3Z8"/>
<reference evidence="1 2" key="1">
    <citation type="submission" date="2018-06" db="EMBL/GenBank/DDBJ databases">
        <authorList>
            <consortium name="Pathogen Informatics"/>
            <person name="Doyle S."/>
        </authorList>
    </citation>
    <scope>NUCLEOTIDE SEQUENCE [LARGE SCALE GENOMIC DNA]</scope>
    <source>
        <strain evidence="1 2">NCTC13291</strain>
    </source>
</reference>
<sequence>MRQISPLLGRAYSSRMPNIRTAAAPAPAPRPSQASTARTVPLPLALLSRPARLQRLLAPGAAPGGDLLDSVETQPHDRVLIIGGGSADLLCATVRRGCRSATCVTDPPAHPVAAEVVVAPRLHSEDEALSVARSARRALAEGASGGRLALRLLGEKARGVALSLVRRLRGDGFRAVHVASGPDGAVVVTCRLHAPLPGRHPAR</sequence>
<name>A0A379N3Z8_9PROT</name>
<protein>
    <submittedName>
        <fullName evidence="1">Uncharacterized protein</fullName>
    </submittedName>
</protein>
<dbReference type="Proteomes" id="UP000254919">
    <property type="component" value="Unassembled WGS sequence"/>
</dbReference>
<gene>
    <name evidence="1" type="ORF">NCTC13291_03118</name>
</gene>
<dbReference type="EMBL" id="UGVN01000001">
    <property type="protein sequence ID" value="SUE41529.1"/>
    <property type="molecule type" value="Genomic_DNA"/>
</dbReference>
<accession>A0A379N3Z8</accession>
<proteinExistence type="predicted"/>